<proteinExistence type="predicted"/>
<organism evidence="3 4">
    <name type="scientific">Mycena albidolilacea</name>
    <dbReference type="NCBI Taxonomy" id="1033008"/>
    <lineage>
        <taxon>Eukaryota</taxon>
        <taxon>Fungi</taxon>
        <taxon>Dikarya</taxon>
        <taxon>Basidiomycota</taxon>
        <taxon>Agaricomycotina</taxon>
        <taxon>Agaricomycetes</taxon>
        <taxon>Agaricomycetidae</taxon>
        <taxon>Agaricales</taxon>
        <taxon>Marasmiineae</taxon>
        <taxon>Mycenaceae</taxon>
        <taxon>Mycena</taxon>
    </lineage>
</organism>
<feature type="transmembrane region" description="Helical" evidence="2">
    <location>
        <begin position="201"/>
        <end position="222"/>
    </location>
</feature>
<evidence type="ECO:0000256" key="2">
    <source>
        <dbReference type="SAM" id="Phobius"/>
    </source>
</evidence>
<evidence type="ECO:0000256" key="1">
    <source>
        <dbReference type="SAM" id="MobiDB-lite"/>
    </source>
</evidence>
<name>A0AAD6ZJB8_9AGAR</name>
<dbReference type="Proteomes" id="UP001218218">
    <property type="component" value="Unassembled WGS sequence"/>
</dbReference>
<keyword evidence="4" id="KW-1185">Reference proteome</keyword>
<dbReference type="AlphaFoldDB" id="A0AAD6ZJB8"/>
<feature type="transmembrane region" description="Helical" evidence="2">
    <location>
        <begin position="87"/>
        <end position="112"/>
    </location>
</feature>
<feature type="transmembrane region" description="Helical" evidence="2">
    <location>
        <begin position="242"/>
        <end position="264"/>
    </location>
</feature>
<keyword evidence="2" id="KW-0472">Membrane</keyword>
<feature type="transmembrane region" description="Helical" evidence="2">
    <location>
        <begin position="132"/>
        <end position="155"/>
    </location>
</feature>
<feature type="region of interest" description="Disordered" evidence="1">
    <location>
        <begin position="320"/>
        <end position="343"/>
    </location>
</feature>
<evidence type="ECO:0000313" key="3">
    <source>
        <dbReference type="EMBL" id="KAJ7325422.1"/>
    </source>
</evidence>
<feature type="transmembrane region" description="Helical" evidence="2">
    <location>
        <begin position="167"/>
        <end position="189"/>
    </location>
</feature>
<feature type="transmembrane region" description="Helical" evidence="2">
    <location>
        <begin position="37"/>
        <end position="66"/>
    </location>
</feature>
<protein>
    <submittedName>
        <fullName evidence="3">Uncharacterized protein</fullName>
    </submittedName>
</protein>
<evidence type="ECO:0000313" key="4">
    <source>
        <dbReference type="Proteomes" id="UP001218218"/>
    </source>
</evidence>
<keyword evidence="2" id="KW-1133">Transmembrane helix</keyword>
<reference evidence="3" key="1">
    <citation type="submission" date="2023-03" db="EMBL/GenBank/DDBJ databases">
        <title>Massive genome expansion in bonnet fungi (Mycena s.s.) driven by repeated elements and novel gene families across ecological guilds.</title>
        <authorList>
            <consortium name="Lawrence Berkeley National Laboratory"/>
            <person name="Harder C.B."/>
            <person name="Miyauchi S."/>
            <person name="Viragh M."/>
            <person name="Kuo A."/>
            <person name="Thoen E."/>
            <person name="Andreopoulos B."/>
            <person name="Lu D."/>
            <person name="Skrede I."/>
            <person name="Drula E."/>
            <person name="Henrissat B."/>
            <person name="Morin E."/>
            <person name="Kohler A."/>
            <person name="Barry K."/>
            <person name="LaButti K."/>
            <person name="Morin E."/>
            <person name="Salamov A."/>
            <person name="Lipzen A."/>
            <person name="Mereny Z."/>
            <person name="Hegedus B."/>
            <person name="Baldrian P."/>
            <person name="Stursova M."/>
            <person name="Weitz H."/>
            <person name="Taylor A."/>
            <person name="Grigoriev I.V."/>
            <person name="Nagy L.G."/>
            <person name="Martin F."/>
            <person name="Kauserud H."/>
        </authorList>
    </citation>
    <scope>NUCLEOTIDE SEQUENCE</scope>
    <source>
        <strain evidence="3">CBHHK002</strain>
    </source>
</reference>
<feature type="transmembrane region" description="Helical" evidence="2">
    <location>
        <begin position="270"/>
        <end position="289"/>
    </location>
</feature>
<comment type="caution">
    <text evidence="3">The sequence shown here is derived from an EMBL/GenBank/DDBJ whole genome shotgun (WGS) entry which is preliminary data.</text>
</comment>
<accession>A0AAD6ZJB8</accession>
<sequence>MGRRKAVSIHISFYHPIHIPHQCKVYALLATMPLDGVYIAAATLTVGTLFYGIYSVLFCLSIYLFVHRYNAAHSTGDSRKRNSIFKSVVFGSAILLFVVVTTHWLIIVYRGFLAFGSLERLALGNRPLNKHTLALEVAQDSVLSVAILLGDSLITHRLWVVWAPNKLVLVVPMLSILALSFSSSLSTYTTVHNPDVFSNPWLRVNVSLTLITTVYCTVFISWRIWTVTRISIVSEGNNLRRFLVIVVESAAFYAIWTLFFAIAYATKFSLQVFVITVGPAVVGMVNALIHTRVGLGWASESEQEPGGRPVPSSLRFAMPSSNSAHRENGTTEMGSVRTDHQVV</sequence>
<dbReference type="EMBL" id="JARIHO010000044">
    <property type="protein sequence ID" value="KAJ7325422.1"/>
    <property type="molecule type" value="Genomic_DNA"/>
</dbReference>
<gene>
    <name evidence="3" type="ORF">DFH08DRAFT_886575</name>
</gene>
<keyword evidence="2" id="KW-0812">Transmembrane</keyword>